<dbReference type="PATRIC" id="fig|136857.5.peg.1049"/>
<keyword evidence="4" id="KW-1185">Reference proteome</keyword>
<dbReference type="SUPFAM" id="SSF53448">
    <property type="entry name" value="Nucleotide-diphospho-sugar transferases"/>
    <property type="match status" value="1"/>
</dbReference>
<organism evidence="3 4">
    <name type="scientific">Corynebacterium testudinoris</name>
    <dbReference type="NCBI Taxonomy" id="136857"/>
    <lineage>
        <taxon>Bacteria</taxon>
        <taxon>Bacillati</taxon>
        <taxon>Actinomycetota</taxon>
        <taxon>Actinomycetes</taxon>
        <taxon>Mycobacteriales</taxon>
        <taxon>Corynebacteriaceae</taxon>
        <taxon>Corynebacterium</taxon>
    </lineage>
</organism>
<evidence type="ECO:0000313" key="4">
    <source>
        <dbReference type="Proteomes" id="UP000035540"/>
    </source>
</evidence>
<dbReference type="PANTHER" id="PTHR19136">
    <property type="entry name" value="MOLYBDENUM COFACTOR GUANYLYLTRANSFERASE"/>
    <property type="match status" value="1"/>
</dbReference>
<dbReference type="Gene3D" id="3.90.550.10">
    <property type="entry name" value="Spore Coat Polysaccharide Biosynthesis Protein SpsA, Chain A"/>
    <property type="match status" value="1"/>
</dbReference>
<protein>
    <submittedName>
        <fullName evidence="3">Molybdenum cofactor guanylyltransferase</fullName>
        <ecNumber evidence="3">2.7.7.77</ecNumber>
    </submittedName>
</protein>
<reference evidence="3 4" key="1">
    <citation type="journal article" date="2015" name="Genome Announc.">
        <title>Complete Genome Sequence of the Type Strain Corynebacterium testudinoris DSM 44614, Recovered from Necrotic Lesions in the Mouth of a Tortoise.</title>
        <authorList>
            <person name="Ruckert C."/>
            <person name="Kriete M."/>
            <person name="Jaenicke S."/>
            <person name="Winkler A."/>
            <person name="Tauch A."/>
        </authorList>
    </citation>
    <scope>NUCLEOTIDE SEQUENCE [LARGE SCALE GENOMIC DNA]</scope>
    <source>
        <strain evidence="3 4">DSM 44614</strain>
    </source>
</reference>
<dbReference type="STRING" id="136857.CTEST_05280"/>
<proteinExistence type="predicted"/>
<reference evidence="4" key="2">
    <citation type="submission" date="2015-05" db="EMBL/GenBank/DDBJ databases">
        <title>Complete genome sequence of Corynebacterium testudinoris DSM 44614, recovered from necrotic lesions in the mouth of a tortoise.</title>
        <authorList>
            <person name="Ruckert C."/>
            <person name="Albersmeier A."/>
            <person name="Winkler A."/>
            <person name="Tauch A."/>
        </authorList>
    </citation>
    <scope>NUCLEOTIDE SEQUENCE [LARGE SCALE GENOMIC DNA]</scope>
    <source>
        <strain evidence="4">DSM 44614</strain>
    </source>
</reference>
<dbReference type="GO" id="GO:0061603">
    <property type="term" value="F:molybdenum cofactor guanylyltransferase activity"/>
    <property type="evidence" value="ECO:0007669"/>
    <property type="project" value="UniProtKB-EC"/>
</dbReference>
<dbReference type="EMBL" id="CP011545">
    <property type="protein sequence ID" value="AKK08502.1"/>
    <property type="molecule type" value="Genomic_DNA"/>
</dbReference>
<keyword evidence="1 3" id="KW-0808">Transferase</keyword>
<dbReference type="KEGG" id="cted:CTEST_05280"/>
<dbReference type="EC" id="2.7.7.77" evidence="3"/>
<evidence type="ECO:0000259" key="2">
    <source>
        <dbReference type="Pfam" id="PF12804"/>
    </source>
</evidence>
<evidence type="ECO:0000313" key="3">
    <source>
        <dbReference type="EMBL" id="AKK08502.1"/>
    </source>
</evidence>
<sequence length="191" mass="19307">MSLGVIILAGGRSTRMGADKATVLLDGRPLITILLASLGRVPGVDQVVVVSPSLTLEGVTVVSEDPPFSGPVAGIAAGADALSEVDLVGVVSVDAPDAAAALPQLVQALEVDADADVAVIRAADGYLQPLCAVWRIASLARALASLSSVRDVAAKKLLAGAEVIIEVPGDGSERDYDTAAELAERGEVDFA</sequence>
<gene>
    <name evidence="3" type="ORF">CTEST_05280</name>
</gene>
<dbReference type="Proteomes" id="UP000035540">
    <property type="component" value="Chromosome"/>
</dbReference>
<keyword evidence="3" id="KW-0548">Nucleotidyltransferase</keyword>
<evidence type="ECO:0000256" key="1">
    <source>
        <dbReference type="ARBA" id="ARBA00022679"/>
    </source>
</evidence>
<dbReference type="InterPro" id="IPR029044">
    <property type="entry name" value="Nucleotide-diphossugar_trans"/>
</dbReference>
<dbReference type="AlphaFoldDB" id="A0A0G3HBE9"/>
<dbReference type="PANTHER" id="PTHR19136:SF81">
    <property type="entry name" value="MOLYBDENUM COFACTOR GUANYLYLTRANSFERASE"/>
    <property type="match status" value="1"/>
</dbReference>
<dbReference type="RefSeq" id="WP_269082330.1">
    <property type="nucleotide sequence ID" value="NZ_CP011545.1"/>
</dbReference>
<feature type="domain" description="MobA-like NTP transferase" evidence="2">
    <location>
        <begin position="5"/>
        <end position="154"/>
    </location>
</feature>
<dbReference type="InterPro" id="IPR025877">
    <property type="entry name" value="MobA-like_NTP_Trfase"/>
</dbReference>
<accession>A0A0G3HBE9</accession>
<name>A0A0G3HBE9_9CORY</name>
<dbReference type="Pfam" id="PF12804">
    <property type="entry name" value="NTP_transf_3"/>
    <property type="match status" value="1"/>
</dbReference>